<evidence type="ECO:0000256" key="1">
    <source>
        <dbReference type="SAM" id="MobiDB-lite"/>
    </source>
</evidence>
<feature type="region of interest" description="Disordered" evidence="1">
    <location>
        <begin position="1"/>
        <end position="30"/>
    </location>
</feature>
<comment type="caution">
    <text evidence="2">The sequence shown here is derived from an EMBL/GenBank/DDBJ whole genome shotgun (WGS) entry which is preliminary data.</text>
</comment>
<accession>A0AAV4WV67</accession>
<dbReference type="EMBL" id="BPLQ01015153">
    <property type="protein sequence ID" value="GIY86183.1"/>
    <property type="molecule type" value="Genomic_DNA"/>
</dbReference>
<reference evidence="2 3" key="1">
    <citation type="submission" date="2021-06" db="EMBL/GenBank/DDBJ databases">
        <title>Caerostris darwini draft genome.</title>
        <authorList>
            <person name="Kono N."/>
            <person name="Arakawa K."/>
        </authorList>
    </citation>
    <scope>NUCLEOTIDE SEQUENCE [LARGE SCALE GENOMIC DNA]</scope>
</reference>
<organism evidence="2 3">
    <name type="scientific">Caerostris darwini</name>
    <dbReference type="NCBI Taxonomy" id="1538125"/>
    <lineage>
        <taxon>Eukaryota</taxon>
        <taxon>Metazoa</taxon>
        <taxon>Ecdysozoa</taxon>
        <taxon>Arthropoda</taxon>
        <taxon>Chelicerata</taxon>
        <taxon>Arachnida</taxon>
        <taxon>Araneae</taxon>
        <taxon>Araneomorphae</taxon>
        <taxon>Entelegynae</taxon>
        <taxon>Araneoidea</taxon>
        <taxon>Araneidae</taxon>
        <taxon>Caerostris</taxon>
    </lineage>
</organism>
<protein>
    <submittedName>
        <fullName evidence="2">Uncharacterized protein</fullName>
    </submittedName>
</protein>
<feature type="region of interest" description="Disordered" evidence="1">
    <location>
        <begin position="64"/>
        <end position="89"/>
    </location>
</feature>
<sequence>MNHHVSSTSPPLVSSKSPIHNKRYLPGWNSPSPDKEIKSCCCFLFPPFPLVSLDGMAAIPKMWRTRGRGEKRSRTKTTKLKEYRLPPPL</sequence>
<dbReference type="Proteomes" id="UP001054837">
    <property type="component" value="Unassembled WGS sequence"/>
</dbReference>
<feature type="compositionally biased region" description="Basic and acidic residues" evidence="1">
    <location>
        <begin position="79"/>
        <end position="89"/>
    </location>
</feature>
<evidence type="ECO:0000313" key="2">
    <source>
        <dbReference type="EMBL" id="GIY86183.1"/>
    </source>
</evidence>
<gene>
    <name evidence="2" type="ORF">CDAR_547271</name>
</gene>
<proteinExistence type="predicted"/>
<evidence type="ECO:0000313" key="3">
    <source>
        <dbReference type="Proteomes" id="UP001054837"/>
    </source>
</evidence>
<feature type="compositionally biased region" description="Low complexity" evidence="1">
    <location>
        <begin position="1"/>
        <end position="18"/>
    </location>
</feature>
<keyword evidence="3" id="KW-1185">Reference proteome</keyword>
<name>A0AAV4WV67_9ARAC</name>
<dbReference type="AlphaFoldDB" id="A0AAV4WV67"/>